<organism evidence="2 3">
    <name type="scientific">Ambispora leptoticha</name>
    <dbReference type="NCBI Taxonomy" id="144679"/>
    <lineage>
        <taxon>Eukaryota</taxon>
        <taxon>Fungi</taxon>
        <taxon>Fungi incertae sedis</taxon>
        <taxon>Mucoromycota</taxon>
        <taxon>Glomeromycotina</taxon>
        <taxon>Glomeromycetes</taxon>
        <taxon>Archaeosporales</taxon>
        <taxon>Ambisporaceae</taxon>
        <taxon>Ambispora</taxon>
    </lineage>
</organism>
<evidence type="ECO:0000313" key="2">
    <source>
        <dbReference type="EMBL" id="CAG8559934.1"/>
    </source>
</evidence>
<keyword evidence="3" id="KW-1185">Reference proteome</keyword>
<evidence type="ECO:0000259" key="1">
    <source>
        <dbReference type="Pfam" id="PF07714"/>
    </source>
</evidence>
<dbReference type="EMBL" id="CAJVPS010002089">
    <property type="protein sequence ID" value="CAG8559934.1"/>
    <property type="molecule type" value="Genomic_DNA"/>
</dbReference>
<name>A0A9N9FVY9_9GLOM</name>
<dbReference type="Gene3D" id="1.10.510.10">
    <property type="entry name" value="Transferase(Phosphotransferase) domain 1"/>
    <property type="match status" value="1"/>
</dbReference>
<accession>A0A9N9FVY9</accession>
<evidence type="ECO:0000313" key="3">
    <source>
        <dbReference type="Proteomes" id="UP000789508"/>
    </source>
</evidence>
<dbReference type="SUPFAM" id="SSF56112">
    <property type="entry name" value="Protein kinase-like (PK-like)"/>
    <property type="match status" value="1"/>
</dbReference>
<proteinExistence type="predicted"/>
<dbReference type="InterPro" id="IPR001245">
    <property type="entry name" value="Ser-Thr/Tyr_kinase_cat_dom"/>
</dbReference>
<dbReference type="AlphaFoldDB" id="A0A9N9FVY9"/>
<gene>
    <name evidence="2" type="ORF">ALEPTO_LOCUS6301</name>
</gene>
<dbReference type="GO" id="GO:0004672">
    <property type="term" value="F:protein kinase activity"/>
    <property type="evidence" value="ECO:0007669"/>
    <property type="project" value="InterPro"/>
</dbReference>
<dbReference type="OrthoDB" id="2385419at2759"/>
<dbReference type="InterPro" id="IPR011009">
    <property type="entry name" value="Kinase-like_dom_sf"/>
</dbReference>
<protein>
    <submittedName>
        <fullName evidence="2">8025_t:CDS:1</fullName>
    </submittedName>
</protein>
<dbReference type="InterPro" id="IPR036465">
    <property type="entry name" value="vWFA_dom_sf"/>
</dbReference>
<dbReference type="Pfam" id="PF07714">
    <property type="entry name" value="PK_Tyr_Ser-Thr"/>
    <property type="match status" value="1"/>
</dbReference>
<feature type="domain" description="Serine-threonine/tyrosine-protein kinase catalytic" evidence="1">
    <location>
        <begin position="128"/>
        <end position="195"/>
    </location>
</feature>
<reference evidence="2" key="1">
    <citation type="submission" date="2021-06" db="EMBL/GenBank/DDBJ databases">
        <authorList>
            <person name="Kallberg Y."/>
            <person name="Tangrot J."/>
            <person name="Rosling A."/>
        </authorList>
    </citation>
    <scope>NUCLEOTIDE SEQUENCE</scope>
    <source>
        <strain evidence="2">FL130A</strain>
    </source>
</reference>
<sequence>MLLANGEIKKYFDTVVAGGGTSFASVFGKIIKNLNQINNDLAIIFFTDGVDKSLNENHKNKLKEALLNIPFGTEVHSIGFTASHDASLLLWLTQCGSKIGSIPWVSPKYISDDPKMKEYYKDQPQLSVIWEILMNRKEPYNNMDNDEIIEIKLSKKIDNLIEELKGENTPDELRNIVQKCCDYNPLNRIALEEVELLLSNFNL</sequence>
<dbReference type="Gene3D" id="3.40.50.410">
    <property type="entry name" value="von Willebrand factor, type A domain"/>
    <property type="match status" value="1"/>
</dbReference>
<comment type="caution">
    <text evidence="2">The sequence shown here is derived from an EMBL/GenBank/DDBJ whole genome shotgun (WGS) entry which is preliminary data.</text>
</comment>
<dbReference type="SUPFAM" id="SSF53300">
    <property type="entry name" value="vWA-like"/>
    <property type="match status" value="1"/>
</dbReference>
<feature type="non-terminal residue" evidence="2">
    <location>
        <position position="203"/>
    </location>
</feature>
<dbReference type="Proteomes" id="UP000789508">
    <property type="component" value="Unassembled WGS sequence"/>
</dbReference>